<evidence type="ECO:0000256" key="1">
    <source>
        <dbReference type="SAM" id="MobiDB-lite"/>
    </source>
</evidence>
<feature type="region of interest" description="Disordered" evidence="1">
    <location>
        <begin position="1"/>
        <end position="22"/>
    </location>
</feature>
<sequence length="141" mass="16890">MEKKRNQKLHDKHQKHHKPPHDAYELYESEHTVWWLNDVPPRPSARVNSDRFTEISPSEHTVQWLNDVPPRPSSRVNYDRFKEISPKAEKRIMGDYRRSYEDSTDGKRVIYDDDVDAEAADFIKLEHEKLGLNKWMSIKDY</sequence>
<evidence type="ECO:0000313" key="2">
    <source>
        <dbReference type="EMBL" id="KAL2547114.1"/>
    </source>
</evidence>
<keyword evidence="3" id="KW-1185">Reference proteome</keyword>
<dbReference type="EMBL" id="JBFOLJ010000004">
    <property type="protein sequence ID" value="KAL2547114.1"/>
    <property type="molecule type" value="Genomic_DNA"/>
</dbReference>
<comment type="caution">
    <text evidence="2">The sequence shown here is derived from an EMBL/GenBank/DDBJ whole genome shotgun (WGS) entry which is preliminary data.</text>
</comment>
<proteinExistence type="predicted"/>
<reference evidence="3" key="1">
    <citation type="submission" date="2024-07" db="EMBL/GenBank/DDBJ databases">
        <title>Two chromosome-level genome assemblies of Korean endemic species Abeliophyllum distichum and Forsythia ovata (Oleaceae).</title>
        <authorList>
            <person name="Jang H."/>
        </authorList>
    </citation>
    <scope>NUCLEOTIDE SEQUENCE [LARGE SCALE GENOMIC DNA]</scope>
</reference>
<gene>
    <name evidence="2" type="ORF">Fot_16347</name>
</gene>
<dbReference type="AlphaFoldDB" id="A0ABD1WBR4"/>
<accession>A0ABD1WBR4</accession>
<dbReference type="Proteomes" id="UP001604277">
    <property type="component" value="Unassembled WGS sequence"/>
</dbReference>
<organism evidence="2 3">
    <name type="scientific">Forsythia ovata</name>
    <dbReference type="NCBI Taxonomy" id="205694"/>
    <lineage>
        <taxon>Eukaryota</taxon>
        <taxon>Viridiplantae</taxon>
        <taxon>Streptophyta</taxon>
        <taxon>Embryophyta</taxon>
        <taxon>Tracheophyta</taxon>
        <taxon>Spermatophyta</taxon>
        <taxon>Magnoliopsida</taxon>
        <taxon>eudicotyledons</taxon>
        <taxon>Gunneridae</taxon>
        <taxon>Pentapetalae</taxon>
        <taxon>asterids</taxon>
        <taxon>lamiids</taxon>
        <taxon>Lamiales</taxon>
        <taxon>Oleaceae</taxon>
        <taxon>Forsythieae</taxon>
        <taxon>Forsythia</taxon>
    </lineage>
</organism>
<evidence type="ECO:0000313" key="3">
    <source>
        <dbReference type="Proteomes" id="UP001604277"/>
    </source>
</evidence>
<protein>
    <submittedName>
        <fullName evidence="2">Uncharacterized protein</fullName>
    </submittedName>
</protein>
<name>A0ABD1WBR4_9LAMI</name>
<feature type="compositionally biased region" description="Basic residues" evidence="1">
    <location>
        <begin position="1"/>
        <end position="19"/>
    </location>
</feature>